<proteinExistence type="inferred from homology"/>
<dbReference type="InterPro" id="IPR000262">
    <property type="entry name" value="FMN-dep_DH"/>
</dbReference>
<dbReference type="GO" id="GO:0008299">
    <property type="term" value="P:isoprenoid biosynthetic process"/>
    <property type="evidence" value="ECO:0007669"/>
    <property type="project" value="UniProtKB-UniRule"/>
</dbReference>
<dbReference type="AlphaFoldDB" id="A0A7S8CB32"/>
<evidence type="ECO:0000256" key="11">
    <source>
        <dbReference type="HAMAP-Rule" id="MF_00354"/>
    </source>
</evidence>
<feature type="binding site" evidence="11">
    <location>
        <begin position="62"/>
        <end position="64"/>
    </location>
    <ligand>
        <name>FMN</name>
        <dbReference type="ChEBI" id="CHEBI:58210"/>
    </ligand>
</feature>
<feature type="binding site" evidence="11">
    <location>
        <begin position="280"/>
        <end position="281"/>
    </location>
    <ligand>
        <name>FMN</name>
        <dbReference type="ChEBI" id="CHEBI:58210"/>
    </ligand>
</feature>
<dbReference type="Gene3D" id="3.20.20.70">
    <property type="entry name" value="Aldolase class I"/>
    <property type="match status" value="1"/>
</dbReference>
<comment type="subcellular location">
    <subcellularLocation>
        <location evidence="11">Cytoplasm</location>
    </subcellularLocation>
</comment>
<dbReference type="GO" id="GO:0010181">
    <property type="term" value="F:FMN binding"/>
    <property type="evidence" value="ECO:0007669"/>
    <property type="project" value="UniProtKB-UniRule"/>
</dbReference>
<protein>
    <recommendedName>
        <fullName evidence="11">Isopentenyl-diphosphate delta-isomerase</fullName>
        <shortName evidence="11">IPP isomerase</shortName>
        <ecNumber evidence="11">5.3.3.2</ecNumber>
    </recommendedName>
    <alternativeName>
        <fullName evidence="11">Isopentenyl diphosphate:dimethylallyl diphosphate isomerase</fullName>
    </alternativeName>
    <alternativeName>
        <fullName evidence="11">Isopentenyl pyrophosphate isomerase</fullName>
    </alternativeName>
    <alternativeName>
        <fullName evidence="11">Type 2 isopentenyl diphosphate isomerase</fullName>
        <shortName evidence="11">IDI-2</shortName>
    </alternativeName>
</protein>
<sequence length="350" mass="38426">MSRQQRKLDHITNALQTGQSRSTLLDEVNFVHQSLPNSSVEHVSLHSKMGELSLSSPIFINAMTGGGGKETLEWNQKLSVIARECGLALAVGSQMAALRSREERESYAIVRKENPTGFIMGNLGSEATVDQAKEAVEMLEANALQIHLNVIQELAMPEGDRDFKGALERIQRISDELSVPVIVKETGFGMSQDTIQKLNETSISAIDIGGFGGTNFAKIENLRRPRALDFFHEWGVPTAVSLLEAAAVNPSKTIIASGGIQNALDVLKCLSLGAKFVGIAGVVLKHVKDNGIEDTVSFLHEWHEDLRFMMCAVGAHEIDDLSAAPLIYGENIDRWLRQRGMDSVEMSYRR</sequence>
<feature type="domain" description="FMN-dependent dehydrogenase" evidence="12">
    <location>
        <begin position="87"/>
        <end position="323"/>
    </location>
</feature>
<keyword evidence="4 11" id="KW-0288">FMN</keyword>
<keyword evidence="3 11" id="KW-0285">Flavoprotein</keyword>
<feature type="binding site" evidence="11">
    <location>
        <position position="153"/>
    </location>
    <ligand>
        <name>Mg(2+)</name>
        <dbReference type="ChEBI" id="CHEBI:18420"/>
    </ligand>
</feature>
<dbReference type="GO" id="GO:0004452">
    <property type="term" value="F:isopentenyl-diphosphate delta-isomerase activity"/>
    <property type="evidence" value="ECO:0007669"/>
    <property type="project" value="UniProtKB-UniRule"/>
</dbReference>
<feature type="binding site" evidence="11">
    <location>
        <position position="152"/>
    </location>
    <ligand>
        <name>substrate</name>
    </ligand>
</feature>
<dbReference type="PANTHER" id="PTHR43665:SF1">
    <property type="entry name" value="ISOPENTENYL-DIPHOSPHATE DELTA-ISOMERASE"/>
    <property type="match status" value="1"/>
</dbReference>
<dbReference type="NCBIfam" id="TIGR02151">
    <property type="entry name" value="IPP_isom_2"/>
    <property type="match status" value="1"/>
</dbReference>
<dbReference type="PANTHER" id="PTHR43665">
    <property type="entry name" value="ISOPENTENYL-DIPHOSPHATE DELTA-ISOMERASE"/>
    <property type="match status" value="1"/>
</dbReference>
<dbReference type="GO" id="GO:0070402">
    <property type="term" value="F:NADPH binding"/>
    <property type="evidence" value="ECO:0007669"/>
    <property type="project" value="UniProtKB-UniRule"/>
</dbReference>
<comment type="cofactor">
    <cofactor evidence="11">
        <name>NADPH</name>
        <dbReference type="ChEBI" id="CHEBI:57783"/>
    </cofactor>
</comment>
<evidence type="ECO:0000256" key="3">
    <source>
        <dbReference type="ARBA" id="ARBA00022630"/>
    </source>
</evidence>
<feature type="binding site" evidence="11">
    <location>
        <position position="122"/>
    </location>
    <ligand>
        <name>FMN</name>
        <dbReference type="ChEBI" id="CHEBI:58210"/>
    </ligand>
</feature>
<evidence type="ECO:0000256" key="9">
    <source>
        <dbReference type="ARBA" id="ARBA00023235"/>
    </source>
</evidence>
<dbReference type="InterPro" id="IPR013785">
    <property type="entry name" value="Aldolase_TIM"/>
</dbReference>
<name>A0A7S8CB32_9BACI</name>
<feature type="binding site" evidence="11">
    <location>
        <position position="93"/>
    </location>
    <ligand>
        <name>FMN</name>
        <dbReference type="ChEBI" id="CHEBI:58210"/>
    </ligand>
</feature>
<evidence type="ECO:0000256" key="6">
    <source>
        <dbReference type="ARBA" id="ARBA00022842"/>
    </source>
</evidence>
<evidence type="ECO:0000256" key="7">
    <source>
        <dbReference type="ARBA" id="ARBA00022857"/>
    </source>
</evidence>
<reference evidence="13 14" key="1">
    <citation type="submission" date="2019-07" db="EMBL/GenBank/DDBJ databases">
        <title>Genome sequence of 2 isolates from Red Sea Mangroves.</title>
        <authorList>
            <person name="Sefrji F."/>
            <person name="Michoud G."/>
            <person name="Merlino G."/>
            <person name="Daffonchio D."/>
        </authorList>
    </citation>
    <scope>NUCLEOTIDE SEQUENCE [LARGE SCALE GENOMIC DNA]</scope>
    <source>
        <strain evidence="13 14">R1DC41</strain>
    </source>
</reference>
<comment type="cofactor">
    <cofactor evidence="1 11">
        <name>FMN</name>
        <dbReference type="ChEBI" id="CHEBI:58210"/>
    </cofactor>
</comment>
<keyword evidence="7 11" id="KW-0521">NADP</keyword>
<dbReference type="GO" id="GO:0000287">
    <property type="term" value="F:magnesium ion binding"/>
    <property type="evidence" value="ECO:0007669"/>
    <property type="project" value="UniProtKB-UniRule"/>
</dbReference>
<evidence type="ECO:0000313" key="14">
    <source>
        <dbReference type="Proteomes" id="UP000593626"/>
    </source>
</evidence>
<dbReference type="EMBL" id="CP049742">
    <property type="protein sequence ID" value="QPC46712.1"/>
    <property type="molecule type" value="Genomic_DNA"/>
</dbReference>
<feature type="binding site" evidence="11">
    <location>
        <position position="184"/>
    </location>
    <ligand>
        <name>FMN</name>
        <dbReference type="ChEBI" id="CHEBI:58210"/>
    </ligand>
</feature>
<comment type="function">
    <text evidence="11">Involved in the biosynthesis of isoprenoids. Catalyzes the 1,3-allylic rearrangement of the homoallylic substrate isopentenyl (IPP) to its allylic isomer, dimethylallyl diphosphate (DMAPP).</text>
</comment>
<dbReference type="SUPFAM" id="SSF51395">
    <property type="entry name" value="FMN-linked oxidoreductases"/>
    <property type="match status" value="1"/>
</dbReference>
<evidence type="ECO:0000256" key="2">
    <source>
        <dbReference type="ARBA" id="ARBA00022490"/>
    </source>
</evidence>
<feature type="binding site" evidence="11">
    <location>
        <position position="214"/>
    </location>
    <ligand>
        <name>FMN</name>
        <dbReference type="ChEBI" id="CHEBI:58210"/>
    </ligand>
</feature>
<keyword evidence="6 11" id="KW-0460">Magnesium</keyword>
<comment type="cofactor">
    <cofactor evidence="11">
        <name>Mg(2+)</name>
        <dbReference type="ChEBI" id="CHEBI:18420"/>
    </cofactor>
</comment>
<keyword evidence="5 11" id="KW-0479">Metal-binding</keyword>
<evidence type="ECO:0000256" key="5">
    <source>
        <dbReference type="ARBA" id="ARBA00022723"/>
    </source>
</evidence>
<organism evidence="13 14">
    <name type="scientific">Mangrovibacillus cuniculi</name>
    <dbReference type="NCBI Taxonomy" id="2593652"/>
    <lineage>
        <taxon>Bacteria</taxon>
        <taxon>Bacillati</taxon>
        <taxon>Bacillota</taxon>
        <taxon>Bacilli</taxon>
        <taxon>Bacillales</taxon>
        <taxon>Bacillaceae</taxon>
        <taxon>Mangrovibacillus</taxon>
    </lineage>
</organism>
<comment type="subunit">
    <text evidence="10 11">Homooctamer. Dimer of tetramers.</text>
</comment>
<evidence type="ECO:0000256" key="4">
    <source>
        <dbReference type="ARBA" id="ARBA00022643"/>
    </source>
</evidence>
<dbReference type="GO" id="GO:0016491">
    <property type="term" value="F:oxidoreductase activity"/>
    <property type="evidence" value="ECO:0007669"/>
    <property type="project" value="InterPro"/>
</dbReference>
<keyword evidence="9 11" id="KW-0413">Isomerase</keyword>
<dbReference type="PIRSF" id="PIRSF003314">
    <property type="entry name" value="IPP_isomerase"/>
    <property type="match status" value="1"/>
</dbReference>
<comment type="similarity">
    <text evidence="11">Belongs to the IPP isomerase type 2 family.</text>
</comment>
<evidence type="ECO:0000256" key="10">
    <source>
        <dbReference type="ARBA" id="ARBA00025810"/>
    </source>
</evidence>
<evidence type="ECO:0000313" key="13">
    <source>
        <dbReference type="EMBL" id="QPC46712.1"/>
    </source>
</evidence>
<evidence type="ECO:0000259" key="12">
    <source>
        <dbReference type="Pfam" id="PF01070"/>
    </source>
</evidence>
<comment type="catalytic activity">
    <reaction evidence="11">
        <text>isopentenyl diphosphate = dimethylallyl diphosphate</text>
        <dbReference type="Rhea" id="RHEA:23284"/>
        <dbReference type="ChEBI" id="CHEBI:57623"/>
        <dbReference type="ChEBI" id="CHEBI:128769"/>
        <dbReference type="EC" id="5.3.3.2"/>
    </reaction>
</comment>
<dbReference type="CDD" id="cd02811">
    <property type="entry name" value="IDI-2_FMN"/>
    <property type="match status" value="1"/>
</dbReference>
<comment type="caution">
    <text evidence="11">Lacks conserved residue(s) required for the propagation of feature annotation.</text>
</comment>
<keyword evidence="14" id="KW-1185">Reference proteome</keyword>
<dbReference type="Proteomes" id="UP000593626">
    <property type="component" value="Chromosome"/>
</dbReference>
<keyword evidence="2 11" id="KW-0963">Cytoplasm</keyword>
<dbReference type="HAMAP" id="MF_00354">
    <property type="entry name" value="Idi_2"/>
    <property type="match status" value="1"/>
</dbReference>
<dbReference type="Pfam" id="PF01070">
    <property type="entry name" value="FMN_dh"/>
    <property type="match status" value="1"/>
</dbReference>
<dbReference type="GO" id="GO:0005737">
    <property type="term" value="C:cytoplasm"/>
    <property type="evidence" value="ECO:0007669"/>
    <property type="project" value="UniProtKB-SubCell"/>
</dbReference>
<feature type="binding site" evidence="11">
    <location>
        <begin position="6"/>
        <end position="7"/>
    </location>
    <ligand>
        <name>substrate</name>
    </ligand>
</feature>
<accession>A0A7S8CB32</accession>
<keyword evidence="8 11" id="KW-0414">Isoprene biosynthesis</keyword>
<evidence type="ECO:0000256" key="8">
    <source>
        <dbReference type="ARBA" id="ARBA00023229"/>
    </source>
</evidence>
<gene>
    <name evidence="11" type="primary">fni</name>
    <name evidence="13" type="ORF">G8O30_06925</name>
</gene>
<dbReference type="InterPro" id="IPR011179">
    <property type="entry name" value="IPdP_isomerase"/>
</dbReference>
<dbReference type="EC" id="5.3.3.2" evidence="11"/>
<dbReference type="KEGG" id="mcui:G8O30_06925"/>
<dbReference type="RefSeq" id="WP_239674246.1">
    <property type="nucleotide sequence ID" value="NZ_CP049742.1"/>
</dbReference>
<evidence type="ECO:0000256" key="1">
    <source>
        <dbReference type="ARBA" id="ARBA00001917"/>
    </source>
</evidence>